<feature type="transmembrane region" description="Helical" evidence="6">
    <location>
        <begin position="91"/>
        <end position="110"/>
    </location>
</feature>
<dbReference type="InterPro" id="IPR007603">
    <property type="entry name" value="Choline_transptr-like"/>
</dbReference>
<dbReference type="EMBL" id="MCFI01000017">
    <property type="protein sequence ID" value="ORY78625.1"/>
    <property type="molecule type" value="Genomic_DNA"/>
</dbReference>
<feature type="transmembrane region" description="Helical" evidence="6">
    <location>
        <begin position="275"/>
        <end position="295"/>
    </location>
</feature>
<keyword evidence="3 6" id="KW-0812">Transmembrane</keyword>
<dbReference type="STRING" id="56484.A0A1Y2F6R9"/>
<feature type="transmembrane region" description="Helical" evidence="6">
    <location>
        <begin position="245"/>
        <end position="263"/>
    </location>
</feature>
<organism evidence="7 8">
    <name type="scientific">Protomyces lactucae-debilis</name>
    <dbReference type="NCBI Taxonomy" id="2754530"/>
    <lineage>
        <taxon>Eukaryota</taxon>
        <taxon>Fungi</taxon>
        <taxon>Dikarya</taxon>
        <taxon>Ascomycota</taxon>
        <taxon>Taphrinomycotina</taxon>
        <taxon>Taphrinomycetes</taxon>
        <taxon>Taphrinales</taxon>
        <taxon>Protomycetaceae</taxon>
        <taxon>Protomyces</taxon>
    </lineage>
</organism>
<feature type="transmembrane region" description="Helical" evidence="6">
    <location>
        <begin position="50"/>
        <end position="71"/>
    </location>
</feature>
<comment type="similarity">
    <text evidence="2 6">Belongs to the CTL (choline transporter-like) family.</text>
</comment>
<comment type="caution">
    <text evidence="7">The sequence shown here is derived from an EMBL/GenBank/DDBJ whole genome shotgun (WGS) entry which is preliminary data.</text>
</comment>
<sequence>MQAHAMRWSSLLTAGFAGLWLYTVYSRRSAIGRAIGIIKLAFSILEQNMYLLVISFSTLYLFLAFTFIWILQFERLFLRGTMTGISGHRMWILQGDSWPLGAYFIMVYLWTFGVVSGIQRASISAVTSQWYFHRHDQPRTPPKAATEAALWHALSASFGTICASSLFSLLTRLPLLVVPRRIAGTITLAAYMFLSAPLVNLTSPLTLTYAAIFSVNLKTAARIMDAQPRLKPGKHWQPYRTAKMVLSAARATTALGLGLAAWIQAARRSGTNSSLYGYLVGMIAGTIGWTIVGCVEGLVSVLVDACFVSWIVDADNTAAGRTHCQEANTVFGALPASARGLGALQV</sequence>
<keyword evidence="4 6" id="KW-1133">Transmembrane helix</keyword>
<evidence type="ECO:0000313" key="7">
    <source>
        <dbReference type="EMBL" id="ORY78625.1"/>
    </source>
</evidence>
<dbReference type="PANTHER" id="PTHR12385:SF88">
    <property type="entry name" value="CHOLINE TRANSPORTER-LIKE PROTEIN CTL1"/>
    <property type="match status" value="1"/>
</dbReference>
<evidence type="ECO:0000256" key="1">
    <source>
        <dbReference type="ARBA" id="ARBA00004141"/>
    </source>
</evidence>
<proteinExistence type="inferred from homology"/>
<comment type="function">
    <text evidence="6">Probably involved in transport through the plasma membrane.</text>
</comment>
<keyword evidence="5 6" id="KW-0472">Membrane</keyword>
<comment type="caution">
    <text evidence="6">Lacks conserved residue(s) required for the propagation of feature annotation.</text>
</comment>
<reference evidence="7 8" key="1">
    <citation type="submission" date="2016-07" db="EMBL/GenBank/DDBJ databases">
        <title>Pervasive Adenine N6-methylation of Active Genes in Fungi.</title>
        <authorList>
            <consortium name="DOE Joint Genome Institute"/>
            <person name="Mondo S.J."/>
            <person name="Dannebaum R.O."/>
            <person name="Kuo R.C."/>
            <person name="Labutti K."/>
            <person name="Haridas S."/>
            <person name="Kuo A."/>
            <person name="Salamov A."/>
            <person name="Ahrendt S.R."/>
            <person name="Lipzen A."/>
            <person name="Sullivan W."/>
            <person name="Andreopoulos W.B."/>
            <person name="Clum A."/>
            <person name="Lindquist E."/>
            <person name="Daum C."/>
            <person name="Ramamoorthy G.K."/>
            <person name="Gryganskyi A."/>
            <person name="Culley D."/>
            <person name="Magnuson J.K."/>
            <person name="James T.Y."/>
            <person name="O'Malley M.A."/>
            <person name="Stajich J.E."/>
            <person name="Spatafora J.W."/>
            <person name="Visel A."/>
            <person name="Grigoriev I.V."/>
        </authorList>
    </citation>
    <scope>NUCLEOTIDE SEQUENCE [LARGE SCALE GENOMIC DNA]</scope>
    <source>
        <strain evidence="7 8">12-1054</strain>
    </source>
</reference>
<dbReference type="AlphaFoldDB" id="A0A1Y2F6R9"/>
<dbReference type="GO" id="GO:0005886">
    <property type="term" value="C:plasma membrane"/>
    <property type="evidence" value="ECO:0007669"/>
    <property type="project" value="UniProtKB-SubCell"/>
</dbReference>
<evidence type="ECO:0000313" key="8">
    <source>
        <dbReference type="Proteomes" id="UP000193685"/>
    </source>
</evidence>
<evidence type="ECO:0000256" key="3">
    <source>
        <dbReference type="ARBA" id="ARBA00022692"/>
    </source>
</evidence>
<comment type="subcellular location">
    <subcellularLocation>
        <location evidence="6">Cell membrane</location>
        <topology evidence="6">Multi-pass membrane protein</topology>
    </subcellularLocation>
    <subcellularLocation>
        <location evidence="1">Membrane</location>
        <topology evidence="1">Multi-pass membrane protein</topology>
    </subcellularLocation>
</comment>
<dbReference type="GeneID" id="63786441"/>
<name>A0A1Y2F6R9_PROLT</name>
<dbReference type="RefSeq" id="XP_040723506.1">
    <property type="nucleotide sequence ID" value="XM_040869842.1"/>
</dbReference>
<keyword evidence="8" id="KW-1185">Reference proteome</keyword>
<feature type="transmembrane region" description="Helical" evidence="6">
    <location>
        <begin position="149"/>
        <end position="170"/>
    </location>
</feature>
<evidence type="ECO:0000256" key="6">
    <source>
        <dbReference type="RuleBase" id="RU368066"/>
    </source>
</evidence>
<accession>A0A1Y2F6R9</accession>
<dbReference type="Proteomes" id="UP000193685">
    <property type="component" value="Unassembled WGS sequence"/>
</dbReference>
<evidence type="ECO:0000256" key="4">
    <source>
        <dbReference type="ARBA" id="ARBA00022989"/>
    </source>
</evidence>
<evidence type="ECO:0000256" key="5">
    <source>
        <dbReference type="ARBA" id="ARBA00023136"/>
    </source>
</evidence>
<dbReference type="GO" id="GO:0022857">
    <property type="term" value="F:transmembrane transporter activity"/>
    <property type="evidence" value="ECO:0007669"/>
    <property type="project" value="UniProtKB-UniRule"/>
</dbReference>
<protein>
    <recommendedName>
        <fullName evidence="6">Protein PNS1</fullName>
    </recommendedName>
</protein>
<gene>
    <name evidence="7" type="ORF">BCR37DRAFT_382276</name>
</gene>
<dbReference type="Pfam" id="PF04515">
    <property type="entry name" value="Choline_transpo"/>
    <property type="match status" value="1"/>
</dbReference>
<evidence type="ECO:0000256" key="2">
    <source>
        <dbReference type="ARBA" id="ARBA00007168"/>
    </source>
</evidence>
<dbReference type="OrthoDB" id="420519at2759"/>
<dbReference type="PANTHER" id="PTHR12385">
    <property type="entry name" value="CHOLINE TRANSPORTER-LIKE (SLC FAMILY 44)"/>
    <property type="match status" value="1"/>
</dbReference>